<dbReference type="GeneID" id="69057962"/>
<accession>A0A6P1E3Q2</accession>
<dbReference type="Proteomes" id="UP000465035">
    <property type="component" value="Chromosome"/>
</dbReference>
<dbReference type="RefSeq" id="WP_003553441.1">
    <property type="nucleotide sequence ID" value="NZ_CABKOL010000102.1"/>
</dbReference>
<dbReference type="AlphaFoldDB" id="A0A6P1E3Q2"/>
<protein>
    <submittedName>
        <fullName evidence="1">Uncharacterized protein</fullName>
    </submittedName>
</protein>
<reference evidence="1 2" key="1">
    <citation type="submission" date="2019-12" db="EMBL/GenBank/DDBJ databases">
        <title>Lactobacillus hilgardii FLUB.</title>
        <authorList>
            <person name="Gustaw K."/>
        </authorList>
    </citation>
    <scope>NUCLEOTIDE SEQUENCE [LARGE SCALE GENOMIC DNA]</scope>
    <source>
        <strain evidence="1 2">FLUB</strain>
    </source>
</reference>
<sequence>MKRKLLKLKETFNMPCNDNEITLTVDAVSYQYLALRRASLDVAPLDSVDVTLTDEPVDGHAYYEIAGFSVAGSATLQNNHLKPGDYAVYRATPGDHPSMVIQLLGDTFNQNN</sequence>
<gene>
    <name evidence="1" type="ORF">GQR93_06280</name>
</gene>
<evidence type="ECO:0000313" key="2">
    <source>
        <dbReference type="Proteomes" id="UP000465035"/>
    </source>
</evidence>
<proteinExistence type="predicted"/>
<evidence type="ECO:0000313" key="1">
    <source>
        <dbReference type="EMBL" id="QHB51817.1"/>
    </source>
</evidence>
<organism evidence="1 2">
    <name type="scientific">Lentilactobacillus hilgardii</name>
    <name type="common">Lactobacillus hilgardii</name>
    <dbReference type="NCBI Taxonomy" id="1588"/>
    <lineage>
        <taxon>Bacteria</taxon>
        <taxon>Bacillati</taxon>
        <taxon>Bacillota</taxon>
        <taxon>Bacilli</taxon>
        <taxon>Lactobacillales</taxon>
        <taxon>Lactobacillaceae</taxon>
        <taxon>Lentilactobacillus</taxon>
    </lineage>
</organism>
<name>A0A6P1E3Q2_LENHI</name>
<dbReference type="EMBL" id="CP047121">
    <property type="protein sequence ID" value="QHB51817.1"/>
    <property type="molecule type" value="Genomic_DNA"/>
</dbReference>